<name>A0A873WJP8_9CAUD</name>
<organism evidence="1 2">
    <name type="scientific">Synechococcus phage S-H9-2</name>
    <dbReference type="NCBI Taxonomy" id="2783669"/>
    <lineage>
        <taxon>Viruses</taxon>
        <taxon>Duplodnaviria</taxon>
        <taxon>Heunggongvirae</taxon>
        <taxon>Uroviricota</taxon>
        <taxon>Caudoviricetes</taxon>
        <taxon>Pantevenvirales</taxon>
        <taxon>Kyanoviridae</taxon>
        <taxon>Yushanluvirus</taxon>
        <taxon>Yushanluvirus satich</taxon>
    </lineage>
</organism>
<dbReference type="Proteomes" id="UP000662754">
    <property type="component" value="Segment"/>
</dbReference>
<accession>A0A873WJP8</accession>
<reference evidence="1" key="1">
    <citation type="submission" date="2020-10" db="EMBL/GenBank/DDBJ databases">
        <title>The Isolation and Genome Sequence of a Novel Cyanophage S-H9-2 from the Yellow Sea, China.</title>
        <authorList>
            <person name="Jiang T."/>
            <person name="Luo L."/>
        </authorList>
    </citation>
    <scope>NUCLEOTIDE SEQUENCE</scope>
</reference>
<keyword evidence="2" id="KW-1185">Reference proteome</keyword>
<evidence type="ECO:0000313" key="2">
    <source>
        <dbReference type="Proteomes" id="UP000662754"/>
    </source>
</evidence>
<sequence length="171" mass="18415">MAEQLKSFDSLGGFSVENTTIVTSTKDLQNVNTFELQNSSFSDAISKNYILRGSTTTTLALDNINTLITIPSNTINFITAHIIGVNDTGLGHFSKKIESVVEVASNGSVQELSNLQTIIKDSIPDGETWTAELFDTGAANRFSYAVSKSGGAPGQTVKWLAYVQVVSIDWT</sequence>
<dbReference type="GeneID" id="77945450"/>
<evidence type="ECO:0000313" key="1">
    <source>
        <dbReference type="EMBL" id="QPB08295.1"/>
    </source>
</evidence>
<protein>
    <submittedName>
        <fullName evidence="1">Virion structural protein</fullName>
    </submittedName>
</protein>
<proteinExistence type="predicted"/>
<dbReference type="EMBL" id="MW147367">
    <property type="protein sequence ID" value="QPB08295.1"/>
    <property type="molecule type" value="Genomic_DNA"/>
</dbReference>
<dbReference type="KEGG" id="vg:77945450"/>
<dbReference type="RefSeq" id="YP_010669280.1">
    <property type="nucleotide sequence ID" value="NC_070960.1"/>
</dbReference>